<dbReference type="HOGENOM" id="CLU_2222846_0_0_1"/>
<evidence type="ECO:0000313" key="1">
    <source>
        <dbReference type="EMBL" id="CCD51509.1"/>
    </source>
</evidence>
<proteinExistence type="predicted"/>
<reference evidence="2" key="1">
    <citation type="journal article" date="2011" name="PLoS Genet.">
        <title>Genomic analysis of the necrotrophic fungal pathogens Sclerotinia sclerotiorum and Botrytis cinerea.</title>
        <authorList>
            <person name="Amselem J."/>
            <person name="Cuomo C.A."/>
            <person name="van Kan J.A."/>
            <person name="Viaud M."/>
            <person name="Benito E.P."/>
            <person name="Couloux A."/>
            <person name="Coutinho P.M."/>
            <person name="de Vries R.P."/>
            <person name="Dyer P.S."/>
            <person name="Fillinger S."/>
            <person name="Fournier E."/>
            <person name="Gout L."/>
            <person name="Hahn M."/>
            <person name="Kohn L."/>
            <person name="Lapalu N."/>
            <person name="Plummer K.M."/>
            <person name="Pradier J.M."/>
            <person name="Quevillon E."/>
            <person name="Sharon A."/>
            <person name="Simon A."/>
            <person name="ten Have A."/>
            <person name="Tudzynski B."/>
            <person name="Tudzynski P."/>
            <person name="Wincker P."/>
            <person name="Andrew M."/>
            <person name="Anthouard V."/>
            <person name="Beever R.E."/>
            <person name="Beffa R."/>
            <person name="Benoit I."/>
            <person name="Bouzid O."/>
            <person name="Brault B."/>
            <person name="Chen Z."/>
            <person name="Choquer M."/>
            <person name="Collemare J."/>
            <person name="Cotton P."/>
            <person name="Danchin E.G."/>
            <person name="Da Silva C."/>
            <person name="Gautier A."/>
            <person name="Giraud C."/>
            <person name="Giraud T."/>
            <person name="Gonzalez C."/>
            <person name="Grossetete S."/>
            <person name="Guldener U."/>
            <person name="Henrissat B."/>
            <person name="Howlett B.J."/>
            <person name="Kodira C."/>
            <person name="Kretschmer M."/>
            <person name="Lappartient A."/>
            <person name="Leroch M."/>
            <person name="Levis C."/>
            <person name="Mauceli E."/>
            <person name="Neuveglise C."/>
            <person name="Oeser B."/>
            <person name="Pearson M."/>
            <person name="Poulain J."/>
            <person name="Poussereau N."/>
            <person name="Quesneville H."/>
            <person name="Rascle C."/>
            <person name="Schumacher J."/>
            <person name="Segurens B."/>
            <person name="Sexton A."/>
            <person name="Silva E."/>
            <person name="Sirven C."/>
            <person name="Soanes D.M."/>
            <person name="Talbot N.J."/>
            <person name="Templeton M."/>
            <person name="Yandava C."/>
            <person name="Yarden O."/>
            <person name="Zeng Q."/>
            <person name="Rollins J.A."/>
            <person name="Lebrun M.H."/>
            <person name="Dickman M."/>
        </authorList>
    </citation>
    <scope>NUCLEOTIDE SEQUENCE [LARGE SCALE GENOMIC DNA]</scope>
    <source>
        <strain evidence="2">T4</strain>
    </source>
</reference>
<accession>G2YIH2</accession>
<protein>
    <submittedName>
        <fullName evidence="1">Uncharacterized protein</fullName>
    </submittedName>
</protein>
<organism evidence="1 2">
    <name type="scientific">Botryotinia fuckeliana (strain T4)</name>
    <name type="common">Noble rot fungus</name>
    <name type="synonym">Botrytis cinerea</name>
    <dbReference type="NCBI Taxonomy" id="999810"/>
    <lineage>
        <taxon>Eukaryota</taxon>
        <taxon>Fungi</taxon>
        <taxon>Dikarya</taxon>
        <taxon>Ascomycota</taxon>
        <taxon>Pezizomycotina</taxon>
        <taxon>Leotiomycetes</taxon>
        <taxon>Helotiales</taxon>
        <taxon>Sclerotiniaceae</taxon>
        <taxon>Botrytis</taxon>
    </lineage>
</organism>
<sequence length="106" mass="12320">MSSLVISNDWPVPFRKEVKSDHIYAHESLAKMFGVKDLQLKDVVCLAKRVFGKLCSRYTTDPEIEENMNVSDDTSWVYKFDCATLKFWKNVQRGFGVFETIFLNLC</sequence>
<dbReference type="AlphaFoldDB" id="G2YIH2"/>
<dbReference type="InParanoid" id="G2YIH2"/>
<dbReference type="EMBL" id="FQ790337">
    <property type="protein sequence ID" value="CCD51509.1"/>
    <property type="molecule type" value="Genomic_DNA"/>
</dbReference>
<evidence type="ECO:0000313" key="2">
    <source>
        <dbReference type="Proteomes" id="UP000008177"/>
    </source>
</evidence>
<gene>
    <name evidence="1" type="ORF">BofuT4_P018150.1</name>
</gene>
<dbReference type="Proteomes" id="UP000008177">
    <property type="component" value="Unplaced contigs"/>
</dbReference>
<name>G2YIH2_BOTF4</name>